<evidence type="ECO:0000313" key="1">
    <source>
        <dbReference type="EMBL" id="RJF72513.1"/>
    </source>
</evidence>
<protein>
    <submittedName>
        <fullName evidence="1">Alpha/beta hydrolase</fullName>
    </submittedName>
</protein>
<keyword evidence="1" id="KW-0378">Hydrolase</keyword>
<dbReference type="OrthoDB" id="6191536at2"/>
<proteinExistence type="predicted"/>
<dbReference type="GO" id="GO:0016787">
    <property type="term" value="F:hydrolase activity"/>
    <property type="evidence" value="ECO:0007669"/>
    <property type="project" value="UniProtKB-KW"/>
</dbReference>
<sequence length="167" mass="18199">MGAGVALRTAIQHPHLVRKLVVVSFPFQSAGFFPDIAAQQKQLGPHLAVSMQQSPMYQLYSGLAPRVEDWPRLVGRLGELMGREFDWTDELGGIQARVMLLVGDADMLPPAHAAQFFALLGGGHSDGHWNRSGMTKHRLAILPGTTHYDILQSPLLLPSIAPFLAEG</sequence>
<name>A0A418V8U8_9DEIO</name>
<dbReference type="SUPFAM" id="SSF53474">
    <property type="entry name" value="alpha/beta-Hydrolases"/>
    <property type="match status" value="1"/>
</dbReference>
<organism evidence="1 2">
    <name type="scientific">Deinococcus cavernae</name>
    <dbReference type="NCBI Taxonomy" id="2320857"/>
    <lineage>
        <taxon>Bacteria</taxon>
        <taxon>Thermotogati</taxon>
        <taxon>Deinococcota</taxon>
        <taxon>Deinococci</taxon>
        <taxon>Deinococcales</taxon>
        <taxon>Deinococcaceae</taxon>
        <taxon>Deinococcus</taxon>
    </lineage>
</organism>
<gene>
    <name evidence="1" type="ORF">D3875_14085</name>
</gene>
<dbReference type="Gene3D" id="3.40.50.1820">
    <property type="entry name" value="alpha/beta hydrolase"/>
    <property type="match status" value="1"/>
</dbReference>
<dbReference type="EMBL" id="QYUJ01000014">
    <property type="protein sequence ID" value="RJF72513.1"/>
    <property type="molecule type" value="Genomic_DNA"/>
</dbReference>
<evidence type="ECO:0000313" key="2">
    <source>
        <dbReference type="Proteomes" id="UP000286287"/>
    </source>
</evidence>
<dbReference type="AlphaFoldDB" id="A0A418V8U8"/>
<comment type="caution">
    <text evidence="1">The sequence shown here is derived from an EMBL/GenBank/DDBJ whole genome shotgun (WGS) entry which is preliminary data.</text>
</comment>
<accession>A0A418V8U8</accession>
<dbReference type="InterPro" id="IPR029058">
    <property type="entry name" value="AB_hydrolase_fold"/>
</dbReference>
<dbReference type="Proteomes" id="UP000286287">
    <property type="component" value="Unassembled WGS sequence"/>
</dbReference>
<keyword evidence="2" id="KW-1185">Reference proteome</keyword>
<reference evidence="1 2" key="1">
    <citation type="submission" date="2018-09" db="EMBL/GenBank/DDBJ databases">
        <authorList>
            <person name="Zhu H."/>
        </authorList>
    </citation>
    <scope>NUCLEOTIDE SEQUENCE [LARGE SCALE GENOMIC DNA]</scope>
    <source>
        <strain evidence="1 2">K2S05-167</strain>
    </source>
</reference>